<gene>
    <name evidence="1" type="ORF">EV182_007953</name>
</gene>
<evidence type="ECO:0000313" key="1">
    <source>
        <dbReference type="EMBL" id="KAJ1670875.1"/>
    </source>
</evidence>
<dbReference type="EMBL" id="JAMZIH010009033">
    <property type="protein sequence ID" value="KAJ1670875.1"/>
    <property type="molecule type" value="Genomic_DNA"/>
</dbReference>
<accession>A0ACC1H728</accession>
<dbReference type="Proteomes" id="UP001145114">
    <property type="component" value="Unassembled WGS sequence"/>
</dbReference>
<proteinExistence type="predicted"/>
<name>A0ACC1H728_9FUNG</name>
<keyword evidence="2" id="KW-1185">Reference proteome</keyword>
<sequence>MARKVTPIPYLTIQHDCQIDFAQVLENSDPEATATFWSSAYKQGDESIHDDIKIAKSPSNKDSLVLEGSKGIELTYENKVSEAPMAPR</sequence>
<organism evidence="1 2">
    <name type="scientific">Spiromyces aspiralis</name>
    <dbReference type="NCBI Taxonomy" id="68401"/>
    <lineage>
        <taxon>Eukaryota</taxon>
        <taxon>Fungi</taxon>
        <taxon>Fungi incertae sedis</taxon>
        <taxon>Zoopagomycota</taxon>
        <taxon>Kickxellomycotina</taxon>
        <taxon>Kickxellomycetes</taxon>
        <taxon>Kickxellales</taxon>
        <taxon>Kickxellaceae</taxon>
        <taxon>Spiromyces</taxon>
    </lineage>
</organism>
<reference evidence="1" key="1">
    <citation type="submission" date="2022-06" db="EMBL/GenBank/DDBJ databases">
        <title>Phylogenomic reconstructions and comparative analyses of Kickxellomycotina fungi.</title>
        <authorList>
            <person name="Reynolds N.K."/>
            <person name="Stajich J.E."/>
            <person name="Barry K."/>
            <person name="Grigoriev I.V."/>
            <person name="Crous P."/>
            <person name="Smith M.E."/>
        </authorList>
    </citation>
    <scope>NUCLEOTIDE SEQUENCE</scope>
    <source>
        <strain evidence="1">RSA 2271</strain>
    </source>
</reference>
<comment type="caution">
    <text evidence="1">The sequence shown here is derived from an EMBL/GenBank/DDBJ whole genome shotgun (WGS) entry which is preliminary data.</text>
</comment>
<evidence type="ECO:0000313" key="2">
    <source>
        <dbReference type="Proteomes" id="UP001145114"/>
    </source>
</evidence>
<protein>
    <submittedName>
        <fullName evidence="1">Uncharacterized protein</fullName>
    </submittedName>
</protein>